<evidence type="ECO:0000313" key="8">
    <source>
        <dbReference type="Proteomes" id="UP000828390"/>
    </source>
</evidence>
<dbReference type="SUPFAM" id="SSF48371">
    <property type="entry name" value="ARM repeat"/>
    <property type="match status" value="1"/>
</dbReference>
<protein>
    <recommendedName>
        <fullName evidence="9">Sister chromatid cohesion protein PDS5 homolog A</fullName>
    </recommendedName>
</protein>
<dbReference type="InterPro" id="IPR016024">
    <property type="entry name" value="ARM-type_fold"/>
</dbReference>
<sequence>MEKGQFRCESPRILVERLFNVCLVPYTLPPAERMKRLYLLYSKLDEPAVKAFHEMMKHRNIVRMHVKFILDGLDSMMANPKEHIPLLPRLQQLSKTLPDPPKSLEQLKKLQELLRDDKRLRSLVRYLVSAECTCRKANDNVKDILKKLGGQASASSPTQSPIYITTKSLLERVAPVMVDAQAIAHLVKHVEDAIRGHGTIADEIDNPGEKGATLLLCLSGVFPQFFKGTETFESLIQFLKEEEAVGDLTLQILTNCGTDLETQSPEVFAKLLPELQKNAKMGNPKQAKHAVRCINKIVNNREAVLSQVFEHVKNNLKPESANYITSIVALGHIANMCPEEFSQSMKTIVSKDIVKDLLMEDRTHGEPVIDSWYGDHHVTEETNAKLQAMKLLMRWLLGLKSNINNCCTSTLRLLYTVIVHEGDLMEKGLINKPELARLRLQAGCVILKLAEEPVFADLIQREQFQALALLINDSCYHVRVRFAEKLNKGLFAMKLPLEFMSIFSLAANDPVRERRMQIKKFIQQNIQRRRDFLRQNTKLGGKMFLYLPDYVMPYTIHLLAHDPDLKSYEDVQALKNIKECLWFIMEPLVARSEDYNYHFFRRLIENIKQAKDAQGPEEEDTNKKLYAVCDVALGLLQKNLTNIVLKDSNVDPVLPAKLFTKPDKMVLNSTVYLPKDFNFEKKKVQGESADVPAPVSPLVTGGMIFYRGRNQPKPTTLETIVVESPGPVVNPLPICPREPRPKKKQKQEETSQEDSSESEKASPKKRAVKSRGSKTAKGTAVSDEASESGDAGNTEGSETNSEPKSTPSPKKTGRGRRKKVVEVEQGDQGEEVAVQDSSENVEDSPEDIETSEAKDTSTQDSENSPPKKRLLKRTMAESKTAAKESKKAKRTDSDSPASIKSDNAKKKSVQKKGKGVVNGAGKGRGQGVKRAASAEEEGEGKEEIEEEGEENEEEETVSPSKKRKFNLEKDAVPAAKLTKKAAAKQKSSAASSPASTLSSPGKKSPGLTPSPGKKSPGFKSSPGLKSPGRGKNPRPAASATLTNKNVRRAKPLANGTSASDTDLSSPGKAAALSRVIQKANLGKN</sequence>
<dbReference type="PANTHER" id="PTHR12663:SF0">
    <property type="entry name" value="PRECOCIOUS DISSOCIATION OF SISTERS 5, ISOFORM A"/>
    <property type="match status" value="1"/>
</dbReference>
<dbReference type="EMBL" id="JAIWYP010000004">
    <property type="protein sequence ID" value="KAH3839436.1"/>
    <property type="molecule type" value="Genomic_DNA"/>
</dbReference>
<dbReference type="InterPro" id="IPR011989">
    <property type="entry name" value="ARM-like"/>
</dbReference>
<keyword evidence="4" id="KW-0539">Nucleus</keyword>
<dbReference type="GO" id="GO:0000785">
    <property type="term" value="C:chromatin"/>
    <property type="evidence" value="ECO:0007669"/>
    <property type="project" value="TreeGrafter"/>
</dbReference>
<feature type="compositionally biased region" description="Acidic residues" evidence="6">
    <location>
        <begin position="934"/>
        <end position="956"/>
    </location>
</feature>
<comment type="subcellular location">
    <subcellularLocation>
        <location evidence="1">Nucleus</location>
    </subcellularLocation>
</comment>
<feature type="compositionally biased region" description="Low complexity" evidence="6">
    <location>
        <begin position="984"/>
        <end position="999"/>
    </location>
</feature>
<feature type="compositionally biased region" description="Polar residues" evidence="6">
    <location>
        <begin position="794"/>
        <end position="809"/>
    </location>
</feature>
<feature type="compositionally biased region" description="Polar residues" evidence="6">
    <location>
        <begin position="1054"/>
        <end position="1064"/>
    </location>
</feature>
<evidence type="ECO:0000256" key="3">
    <source>
        <dbReference type="ARBA" id="ARBA00022776"/>
    </source>
</evidence>
<evidence type="ECO:0000256" key="2">
    <source>
        <dbReference type="ARBA" id="ARBA00022618"/>
    </source>
</evidence>
<dbReference type="Pfam" id="PF20168">
    <property type="entry name" value="PDS5"/>
    <property type="match status" value="1"/>
</dbReference>
<dbReference type="PANTHER" id="PTHR12663">
    <property type="entry name" value="ANDROGEN INDUCED INHIBITOR OF PROLIFERATION AS3 / PDS5-RELATED"/>
    <property type="match status" value="1"/>
</dbReference>
<dbReference type="InterPro" id="IPR039776">
    <property type="entry name" value="Pds5"/>
</dbReference>
<dbReference type="GO" id="GO:0006281">
    <property type="term" value="P:DNA repair"/>
    <property type="evidence" value="ECO:0007669"/>
    <property type="project" value="TreeGrafter"/>
</dbReference>
<feature type="compositionally biased region" description="Gly residues" evidence="6">
    <location>
        <begin position="916"/>
        <end position="926"/>
    </location>
</feature>
<proteinExistence type="predicted"/>
<organism evidence="7 8">
    <name type="scientific">Dreissena polymorpha</name>
    <name type="common">Zebra mussel</name>
    <name type="synonym">Mytilus polymorpha</name>
    <dbReference type="NCBI Taxonomy" id="45954"/>
    <lineage>
        <taxon>Eukaryota</taxon>
        <taxon>Metazoa</taxon>
        <taxon>Spiralia</taxon>
        <taxon>Lophotrochozoa</taxon>
        <taxon>Mollusca</taxon>
        <taxon>Bivalvia</taxon>
        <taxon>Autobranchia</taxon>
        <taxon>Heteroconchia</taxon>
        <taxon>Euheterodonta</taxon>
        <taxon>Imparidentia</taxon>
        <taxon>Neoheterodontei</taxon>
        <taxon>Myida</taxon>
        <taxon>Dreissenoidea</taxon>
        <taxon>Dreissenidae</taxon>
        <taxon>Dreissena</taxon>
    </lineage>
</organism>
<evidence type="ECO:0000256" key="6">
    <source>
        <dbReference type="SAM" id="MobiDB-lite"/>
    </source>
</evidence>
<reference evidence="7" key="2">
    <citation type="submission" date="2020-11" db="EMBL/GenBank/DDBJ databases">
        <authorList>
            <person name="McCartney M.A."/>
            <person name="Auch B."/>
            <person name="Kono T."/>
            <person name="Mallez S."/>
            <person name="Becker A."/>
            <person name="Gohl D.M."/>
            <person name="Silverstein K.A.T."/>
            <person name="Koren S."/>
            <person name="Bechman K.B."/>
            <person name="Herman A."/>
            <person name="Abrahante J.E."/>
            <person name="Garbe J."/>
        </authorList>
    </citation>
    <scope>NUCLEOTIDE SEQUENCE</scope>
    <source>
        <strain evidence="7">Duluth1</strain>
        <tissue evidence="7">Whole animal</tissue>
    </source>
</reference>
<dbReference type="GO" id="GO:0007064">
    <property type="term" value="P:mitotic sister chromatid cohesion"/>
    <property type="evidence" value="ECO:0007669"/>
    <property type="project" value="InterPro"/>
</dbReference>
<keyword evidence="5" id="KW-0131">Cell cycle</keyword>
<dbReference type="GO" id="GO:0005634">
    <property type="term" value="C:nucleus"/>
    <property type="evidence" value="ECO:0007669"/>
    <property type="project" value="UniProtKB-SubCell"/>
</dbReference>
<dbReference type="AlphaFoldDB" id="A0A9D4KGW4"/>
<feature type="compositionally biased region" description="Low complexity" evidence="6">
    <location>
        <begin position="1009"/>
        <end position="1027"/>
    </location>
</feature>
<dbReference type="Gene3D" id="1.25.10.10">
    <property type="entry name" value="Leucine-rich Repeat Variant"/>
    <property type="match status" value="1"/>
</dbReference>
<name>A0A9D4KGW4_DREPO</name>
<evidence type="ECO:0008006" key="9">
    <source>
        <dbReference type="Google" id="ProtNLM"/>
    </source>
</evidence>
<evidence type="ECO:0000256" key="1">
    <source>
        <dbReference type="ARBA" id="ARBA00004123"/>
    </source>
</evidence>
<evidence type="ECO:0000256" key="5">
    <source>
        <dbReference type="ARBA" id="ARBA00023306"/>
    </source>
</evidence>
<feature type="compositionally biased region" description="Basic residues" evidence="6">
    <location>
        <begin position="763"/>
        <end position="774"/>
    </location>
</feature>
<keyword evidence="8" id="KW-1185">Reference proteome</keyword>
<feature type="non-terminal residue" evidence="7">
    <location>
        <position position="1"/>
    </location>
</feature>
<dbReference type="Proteomes" id="UP000828390">
    <property type="component" value="Unassembled WGS sequence"/>
</dbReference>
<reference evidence="7" key="1">
    <citation type="journal article" date="2019" name="bioRxiv">
        <title>The Genome of the Zebra Mussel, Dreissena polymorpha: A Resource for Invasive Species Research.</title>
        <authorList>
            <person name="McCartney M.A."/>
            <person name="Auch B."/>
            <person name="Kono T."/>
            <person name="Mallez S."/>
            <person name="Zhang Y."/>
            <person name="Obille A."/>
            <person name="Becker A."/>
            <person name="Abrahante J.E."/>
            <person name="Garbe J."/>
            <person name="Badalamenti J.P."/>
            <person name="Herman A."/>
            <person name="Mangelson H."/>
            <person name="Liachko I."/>
            <person name="Sullivan S."/>
            <person name="Sone E.D."/>
            <person name="Koren S."/>
            <person name="Silverstein K.A.T."/>
            <person name="Beckman K.B."/>
            <person name="Gohl D.M."/>
        </authorList>
    </citation>
    <scope>NUCLEOTIDE SEQUENCE</scope>
    <source>
        <strain evidence="7">Duluth1</strain>
        <tissue evidence="7">Whole animal</tissue>
    </source>
</reference>
<gene>
    <name evidence="7" type="ORF">DPMN_112867</name>
</gene>
<feature type="region of interest" description="Disordered" evidence="6">
    <location>
        <begin position="720"/>
        <end position="1070"/>
    </location>
</feature>
<feature type="compositionally biased region" description="Basic and acidic residues" evidence="6">
    <location>
        <begin position="874"/>
        <end position="893"/>
    </location>
</feature>
<feature type="compositionally biased region" description="Acidic residues" evidence="6">
    <location>
        <begin position="839"/>
        <end position="850"/>
    </location>
</feature>
<keyword evidence="2" id="KW-0132">Cell division</keyword>
<keyword evidence="3" id="KW-0498">Mitosis</keyword>
<dbReference type="GO" id="GO:0051301">
    <property type="term" value="P:cell division"/>
    <property type="evidence" value="ECO:0007669"/>
    <property type="project" value="UniProtKB-KW"/>
</dbReference>
<comment type="caution">
    <text evidence="7">The sequence shown here is derived from an EMBL/GenBank/DDBJ whole genome shotgun (WGS) entry which is preliminary data.</text>
</comment>
<evidence type="ECO:0000256" key="4">
    <source>
        <dbReference type="ARBA" id="ARBA00023242"/>
    </source>
</evidence>
<accession>A0A9D4KGW4</accession>
<evidence type="ECO:0000313" key="7">
    <source>
        <dbReference type="EMBL" id="KAH3839436.1"/>
    </source>
</evidence>